<reference evidence="2" key="1">
    <citation type="submission" date="2022-10" db="EMBL/GenBank/DDBJ databases">
        <title>Adaptive evolution leads to modifications in subtelomeric GC content in a zoonotic Cryptosporidium species.</title>
        <authorList>
            <person name="Li J."/>
            <person name="Feng Y."/>
            <person name="Xiao L."/>
        </authorList>
    </citation>
    <scope>NUCLEOTIDE SEQUENCE</scope>
    <source>
        <strain evidence="2">25894</strain>
    </source>
</reference>
<organism evidence="2 3">
    <name type="scientific">Cryptosporidium canis</name>
    <dbReference type="NCBI Taxonomy" id="195482"/>
    <lineage>
        <taxon>Eukaryota</taxon>
        <taxon>Sar</taxon>
        <taxon>Alveolata</taxon>
        <taxon>Apicomplexa</taxon>
        <taxon>Conoidasida</taxon>
        <taxon>Coccidia</taxon>
        <taxon>Eucoccidiorida</taxon>
        <taxon>Eimeriorina</taxon>
        <taxon>Cryptosporidiidae</taxon>
        <taxon>Cryptosporidium</taxon>
    </lineage>
</organism>
<dbReference type="Proteomes" id="UP001071777">
    <property type="component" value="Unassembled WGS sequence"/>
</dbReference>
<keyword evidence="3" id="KW-1185">Reference proteome</keyword>
<dbReference type="EMBL" id="JAPCXB010000086">
    <property type="protein sequence ID" value="KAJ1609140.1"/>
    <property type="molecule type" value="Genomic_DNA"/>
</dbReference>
<name>A0ABQ8P5N3_9CRYT</name>
<evidence type="ECO:0000313" key="2">
    <source>
        <dbReference type="EMBL" id="KAJ1609140.1"/>
    </source>
</evidence>
<comment type="caution">
    <text evidence="2">The sequence shown here is derived from an EMBL/GenBank/DDBJ whole genome shotgun (WGS) entry which is preliminary data.</text>
</comment>
<evidence type="ECO:0000256" key="1">
    <source>
        <dbReference type="SAM" id="MobiDB-lite"/>
    </source>
</evidence>
<proteinExistence type="predicted"/>
<evidence type="ECO:0000313" key="3">
    <source>
        <dbReference type="Proteomes" id="UP001071777"/>
    </source>
</evidence>
<sequence length="900" mass="99079">MNLESKTDQEFALKDSNIEPECFIPALSPREAGSVFGEDGHFPAEMAPNQLTACRDKTMHNFDQVQSFSRPNIEPTNPQYLYLTTTASSSDQIIDHTAPAFPIEDFKKSKAEPGLESIGVQASDDGLTSNPFKIEKFNSVIKEDKEKRKVIVEWINNNEWSCKQWSCKKFGKEGAAKRAIQFLEKIHGTTISCLPEGFYSTLLHIGSIEGSKSTYSRRKSTGLSERSVARKRSKSTANMESKTEDLFLEPLGGSLSVGGHSLQEKHDPQTVHLIQKIMFLLSPLEPDSLETKQVAKSSVSESRSGEPLGHEKLHSNCRRQLRSLVLENVKSKRFVLDEYRSVLSRAAHVPDLEFPEDGHDQLVHRDVFDALLGVKTVRDILNKTVRSDLKLLYAAKDIMQIIRLGGEESTCIQAEDGLAHWDRLIESGSRISDDLQYLSEGGLPGYSAVACSSYGSGFFQFSSQHGQGLHSAVNHRRSCMNPVHIDIQDHGYKSLYTSLHERRRIATRLQGKTQSHESCELSPNLSSKLLEGRSAPVDRAILEEGHHSGTAGGASNCMQMSSGVYTMLDIKYGVKGGQSKRILSDTLAGHRVGYDSGVDTSASGGSSGHGSVSCAALDYQGCELDSRIVRKRRSAHESGNSIKVQRLSHERPELQKSKIEWWKKPRGWKVTYYREGQKCSQIFRVSLNSSCIERESQYKLAYSFYLSTQQDVKEEVGLNSENSHTISYNSLVNHEMGAESVVMPPLSLNGIPNLLNTVNLMQMFNANPNSRGILPSNVPVVGNIIPFNYCLPALFGGCNPLLFGVGLNNSAAVQGDEGLSHPGVENHAGGCSSTQKPYQAYTTLIQPVNPFIMPVFPPILQNPGLSQHPGPAVSNMSWLGCPNSGQVLQTSSEMASNAAE</sequence>
<accession>A0ABQ8P5N3</accession>
<feature type="region of interest" description="Disordered" evidence="1">
    <location>
        <begin position="214"/>
        <end position="241"/>
    </location>
</feature>
<feature type="region of interest" description="Disordered" evidence="1">
    <location>
        <begin position="291"/>
        <end position="312"/>
    </location>
</feature>
<gene>
    <name evidence="2" type="ORF">OJ252_2290</name>
</gene>
<evidence type="ECO:0008006" key="4">
    <source>
        <dbReference type="Google" id="ProtNLM"/>
    </source>
</evidence>
<protein>
    <recommendedName>
        <fullName evidence="4">AP2 domain-containing protein</fullName>
    </recommendedName>
</protein>